<dbReference type="PANTHER" id="PTHR33976:SF8">
    <property type="entry name" value="OS07G0645000 PROTEIN"/>
    <property type="match status" value="1"/>
</dbReference>
<dbReference type="Proteomes" id="UP001443914">
    <property type="component" value="Unassembled WGS sequence"/>
</dbReference>
<keyword evidence="1" id="KW-0472">Membrane</keyword>
<gene>
    <name evidence="4" type="ORF">RND81_14G069400</name>
</gene>
<evidence type="ECO:0000259" key="3">
    <source>
        <dbReference type="Pfam" id="PF25884"/>
    </source>
</evidence>
<dbReference type="AlphaFoldDB" id="A0AAW1GR62"/>
<proteinExistence type="predicted"/>
<keyword evidence="2" id="KW-0732">Signal</keyword>
<feature type="transmembrane region" description="Helical" evidence="1">
    <location>
        <begin position="170"/>
        <end position="194"/>
    </location>
</feature>
<evidence type="ECO:0000256" key="1">
    <source>
        <dbReference type="SAM" id="Phobius"/>
    </source>
</evidence>
<sequence length="195" mass="21277">MASFSRITLLFLLLQASFLINYQVRSDDEEDDLLQGINKYRKSLNLTTLTENDNAACLAGQLVDQFKDQPCTNTTGSNTIPGTEEQFPNYPDFLSHCHLNMSDTQDGAVMPACVPNLDPSLVLTNFTKSQYSRYLNDTKYTGAGIESAGNWIVVVLSSNSSSGSFENATGAASVFVSGLLSYFVAFFGILFVVFG</sequence>
<feature type="domain" description="Uncharacterized GPI-anchored protein At5g19230-like" evidence="3">
    <location>
        <begin position="30"/>
        <end position="156"/>
    </location>
</feature>
<dbReference type="Pfam" id="PF25884">
    <property type="entry name" value="At5g19230"/>
    <property type="match status" value="1"/>
</dbReference>
<dbReference type="InterPro" id="IPR045285">
    <property type="entry name" value="At5g19230-like"/>
</dbReference>
<dbReference type="PANTHER" id="PTHR33976">
    <property type="entry name" value="OS07G0645000 PROTEIN"/>
    <property type="match status" value="1"/>
</dbReference>
<dbReference type="InterPro" id="IPR059083">
    <property type="entry name" value="At5g19230_dom"/>
</dbReference>
<feature type="chain" id="PRO_5043878341" description="Uncharacterized GPI-anchored protein At5g19230-like domain-containing protein" evidence="2">
    <location>
        <begin position="27"/>
        <end position="195"/>
    </location>
</feature>
<keyword evidence="5" id="KW-1185">Reference proteome</keyword>
<feature type="signal peptide" evidence="2">
    <location>
        <begin position="1"/>
        <end position="26"/>
    </location>
</feature>
<evidence type="ECO:0000313" key="5">
    <source>
        <dbReference type="Proteomes" id="UP001443914"/>
    </source>
</evidence>
<reference evidence="4" key="1">
    <citation type="submission" date="2024-03" db="EMBL/GenBank/DDBJ databases">
        <title>WGS assembly of Saponaria officinalis var. Norfolk2.</title>
        <authorList>
            <person name="Jenkins J."/>
            <person name="Shu S."/>
            <person name="Grimwood J."/>
            <person name="Barry K."/>
            <person name="Goodstein D."/>
            <person name="Schmutz J."/>
            <person name="Leebens-Mack J."/>
            <person name="Osbourn A."/>
        </authorList>
    </citation>
    <scope>NUCLEOTIDE SEQUENCE [LARGE SCALE GENOMIC DNA]</scope>
    <source>
        <strain evidence="4">JIC</strain>
    </source>
</reference>
<protein>
    <recommendedName>
        <fullName evidence="3">Uncharacterized GPI-anchored protein At5g19230-like domain-containing protein</fullName>
    </recommendedName>
</protein>
<keyword evidence="1" id="KW-0812">Transmembrane</keyword>
<evidence type="ECO:0000313" key="4">
    <source>
        <dbReference type="EMBL" id="KAK9664801.1"/>
    </source>
</evidence>
<organism evidence="4 5">
    <name type="scientific">Saponaria officinalis</name>
    <name type="common">Common soapwort</name>
    <name type="synonym">Lychnis saponaria</name>
    <dbReference type="NCBI Taxonomy" id="3572"/>
    <lineage>
        <taxon>Eukaryota</taxon>
        <taxon>Viridiplantae</taxon>
        <taxon>Streptophyta</taxon>
        <taxon>Embryophyta</taxon>
        <taxon>Tracheophyta</taxon>
        <taxon>Spermatophyta</taxon>
        <taxon>Magnoliopsida</taxon>
        <taxon>eudicotyledons</taxon>
        <taxon>Gunneridae</taxon>
        <taxon>Pentapetalae</taxon>
        <taxon>Caryophyllales</taxon>
        <taxon>Caryophyllaceae</taxon>
        <taxon>Caryophylleae</taxon>
        <taxon>Saponaria</taxon>
    </lineage>
</organism>
<dbReference type="EMBL" id="JBDFQZ010000014">
    <property type="protein sequence ID" value="KAK9664801.1"/>
    <property type="molecule type" value="Genomic_DNA"/>
</dbReference>
<accession>A0AAW1GR62</accession>
<name>A0AAW1GR62_SAPOF</name>
<evidence type="ECO:0000256" key="2">
    <source>
        <dbReference type="SAM" id="SignalP"/>
    </source>
</evidence>
<keyword evidence="1" id="KW-1133">Transmembrane helix</keyword>
<comment type="caution">
    <text evidence="4">The sequence shown here is derived from an EMBL/GenBank/DDBJ whole genome shotgun (WGS) entry which is preliminary data.</text>
</comment>